<dbReference type="Pfam" id="PF00528">
    <property type="entry name" value="BPD_transp_1"/>
    <property type="match status" value="1"/>
</dbReference>
<dbReference type="Proteomes" id="UP001060123">
    <property type="component" value="Plasmid pWSM1592_3"/>
</dbReference>
<dbReference type="PANTHER" id="PTHR30614:SF0">
    <property type="entry name" value="L-CYSTINE TRANSPORT SYSTEM PERMEASE PROTEIN TCYL"/>
    <property type="match status" value="1"/>
</dbReference>
<evidence type="ECO:0000313" key="11">
    <source>
        <dbReference type="EMBL" id="UWU19505.1"/>
    </source>
</evidence>
<feature type="transmembrane region" description="Helical" evidence="9">
    <location>
        <begin position="189"/>
        <end position="207"/>
    </location>
</feature>
<evidence type="ECO:0000256" key="6">
    <source>
        <dbReference type="ARBA" id="ARBA00022970"/>
    </source>
</evidence>
<dbReference type="CDD" id="cd06261">
    <property type="entry name" value="TM_PBP2"/>
    <property type="match status" value="1"/>
</dbReference>
<dbReference type="NCBIfam" id="TIGR03003">
    <property type="entry name" value="ectoine_ehuD"/>
    <property type="match status" value="1"/>
</dbReference>
<dbReference type="SUPFAM" id="SSF161098">
    <property type="entry name" value="MetI-like"/>
    <property type="match status" value="1"/>
</dbReference>
<geneLocation type="plasmid" evidence="11 12">
    <name>pWSM1592_3</name>
</geneLocation>
<evidence type="ECO:0000256" key="7">
    <source>
        <dbReference type="ARBA" id="ARBA00022989"/>
    </source>
</evidence>
<keyword evidence="6" id="KW-0029">Amino-acid transport</keyword>
<evidence type="ECO:0000256" key="3">
    <source>
        <dbReference type="ARBA" id="ARBA00022448"/>
    </source>
</evidence>
<sequence length="217" mass="23660">MEFSFEFARSILPTLLQGAVITVIATFGGFAGALVGGGILSVFLRSNIAPLRIFAIGYIYCIRNTPLLVQLYLVFYVLPDMGITISALGCGILGLSLHYSTFFSEVYRAGIASVSRGQFEAADALGLHTTKKWMLVIGPQAIKPILPVLGNYLVGMFKETPLLAAITVVELFGKAQNIAGQTYRYNEPYLMVALIFLIISVPCSFVIRKLETNGNRH</sequence>
<evidence type="ECO:0000259" key="10">
    <source>
        <dbReference type="PROSITE" id="PS50928"/>
    </source>
</evidence>
<keyword evidence="4" id="KW-1003">Cell membrane</keyword>
<keyword evidence="11" id="KW-0614">Plasmid</keyword>
<accession>A0ABY5XXY7</accession>
<evidence type="ECO:0000256" key="9">
    <source>
        <dbReference type="RuleBase" id="RU363032"/>
    </source>
</evidence>
<evidence type="ECO:0000256" key="2">
    <source>
        <dbReference type="ARBA" id="ARBA00010072"/>
    </source>
</evidence>
<comment type="subcellular location">
    <subcellularLocation>
        <location evidence="1">Cell inner membrane</location>
        <topology evidence="1">Multi-pass membrane protein</topology>
    </subcellularLocation>
    <subcellularLocation>
        <location evidence="9">Cell membrane</location>
        <topology evidence="9">Multi-pass membrane protein</topology>
    </subcellularLocation>
</comment>
<dbReference type="InterPro" id="IPR014341">
    <property type="entry name" value="Ectoine_EhuD"/>
</dbReference>
<protein>
    <submittedName>
        <fullName evidence="11">Ectoine/hydroxyectoine ABC transporter permease subunit EhuD</fullName>
    </submittedName>
</protein>
<proteinExistence type="inferred from homology"/>
<dbReference type="InterPro" id="IPR000515">
    <property type="entry name" value="MetI-like"/>
</dbReference>
<feature type="transmembrane region" description="Helical" evidence="9">
    <location>
        <begin position="81"/>
        <end position="99"/>
    </location>
</feature>
<dbReference type="RefSeq" id="WP_027513899.1">
    <property type="nucleotide sequence ID" value="NZ_CP104146.1"/>
</dbReference>
<organism evidence="11 12">
    <name type="scientific">Rhizobium sullae</name>
    <name type="common">Rhizobium hedysari</name>
    <dbReference type="NCBI Taxonomy" id="50338"/>
    <lineage>
        <taxon>Bacteria</taxon>
        <taxon>Pseudomonadati</taxon>
        <taxon>Pseudomonadota</taxon>
        <taxon>Alphaproteobacteria</taxon>
        <taxon>Hyphomicrobiales</taxon>
        <taxon>Rhizobiaceae</taxon>
        <taxon>Rhizobium/Agrobacterium group</taxon>
        <taxon>Rhizobium</taxon>
    </lineage>
</organism>
<evidence type="ECO:0000313" key="12">
    <source>
        <dbReference type="Proteomes" id="UP001060123"/>
    </source>
</evidence>
<keyword evidence="3 9" id="KW-0813">Transport</keyword>
<dbReference type="Gene3D" id="1.10.3720.10">
    <property type="entry name" value="MetI-like"/>
    <property type="match status" value="1"/>
</dbReference>
<dbReference type="NCBIfam" id="TIGR01726">
    <property type="entry name" value="HEQRo_perm_3TM"/>
    <property type="match status" value="1"/>
</dbReference>
<dbReference type="EMBL" id="CP104146">
    <property type="protein sequence ID" value="UWU19505.1"/>
    <property type="molecule type" value="Genomic_DNA"/>
</dbReference>
<dbReference type="InterPro" id="IPR035906">
    <property type="entry name" value="MetI-like_sf"/>
</dbReference>
<evidence type="ECO:0000256" key="4">
    <source>
        <dbReference type="ARBA" id="ARBA00022475"/>
    </source>
</evidence>
<name>A0ABY5XXY7_RHISU</name>
<reference evidence="11" key="1">
    <citation type="submission" date="2022-09" db="EMBL/GenBank/DDBJ databases">
        <title>Australian commercial rhizobial inoculants.</title>
        <authorList>
            <person name="Kohlmeier M.G."/>
            <person name="O'Hara G.W."/>
            <person name="Colombi E."/>
            <person name="Ramsay J.P."/>
            <person name="Terpolilli J."/>
        </authorList>
    </citation>
    <scope>NUCLEOTIDE SEQUENCE</scope>
    <source>
        <strain evidence="11">WSM1592</strain>
        <plasmid evidence="11">pWSM1592_3</plasmid>
    </source>
</reference>
<gene>
    <name evidence="11" type="primary">ehuD</name>
    <name evidence="11" type="ORF">N2599_37435</name>
</gene>
<feature type="domain" description="ABC transmembrane type-1" evidence="10">
    <location>
        <begin position="11"/>
        <end position="207"/>
    </location>
</feature>
<evidence type="ECO:0000256" key="5">
    <source>
        <dbReference type="ARBA" id="ARBA00022692"/>
    </source>
</evidence>
<comment type="similarity">
    <text evidence="2">Belongs to the binding-protein-dependent transport system permease family. HisMQ subfamily.</text>
</comment>
<keyword evidence="5 9" id="KW-0812">Transmembrane</keyword>
<keyword evidence="7 9" id="KW-1133">Transmembrane helix</keyword>
<dbReference type="InterPro" id="IPR043429">
    <property type="entry name" value="ArtM/GltK/GlnP/TcyL/YhdX-like"/>
</dbReference>
<evidence type="ECO:0000256" key="1">
    <source>
        <dbReference type="ARBA" id="ARBA00004429"/>
    </source>
</evidence>
<feature type="transmembrane region" description="Helical" evidence="9">
    <location>
        <begin position="20"/>
        <end position="44"/>
    </location>
</feature>
<dbReference type="InterPro" id="IPR010065">
    <property type="entry name" value="AA_ABC_transptr_permease_3TM"/>
</dbReference>
<keyword evidence="12" id="KW-1185">Reference proteome</keyword>
<feature type="transmembrane region" description="Helical" evidence="9">
    <location>
        <begin position="51"/>
        <end position="75"/>
    </location>
</feature>
<dbReference type="PROSITE" id="PS50928">
    <property type="entry name" value="ABC_TM1"/>
    <property type="match status" value="1"/>
</dbReference>
<keyword evidence="8 9" id="KW-0472">Membrane</keyword>
<evidence type="ECO:0000256" key="8">
    <source>
        <dbReference type="ARBA" id="ARBA00023136"/>
    </source>
</evidence>
<dbReference type="PANTHER" id="PTHR30614">
    <property type="entry name" value="MEMBRANE COMPONENT OF AMINO ACID ABC TRANSPORTER"/>
    <property type="match status" value="1"/>
</dbReference>